<dbReference type="CDD" id="cd03801">
    <property type="entry name" value="GT4_PimA-like"/>
    <property type="match status" value="1"/>
</dbReference>
<dbReference type="Pfam" id="PF00534">
    <property type="entry name" value="Glycos_transf_1"/>
    <property type="match status" value="1"/>
</dbReference>
<dbReference type="Proteomes" id="UP000682843">
    <property type="component" value="Chromosome"/>
</dbReference>
<dbReference type="InterPro" id="IPR050194">
    <property type="entry name" value="Glycosyltransferase_grp1"/>
</dbReference>
<evidence type="ECO:0000259" key="1">
    <source>
        <dbReference type="Pfam" id="PF00534"/>
    </source>
</evidence>
<dbReference type="PANTHER" id="PTHR45947">
    <property type="entry name" value="SULFOQUINOVOSYL TRANSFERASE SQD2"/>
    <property type="match status" value="1"/>
</dbReference>
<evidence type="ECO:0000313" key="4">
    <source>
        <dbReference type="Proteomes" id="UP000682843"/>
    </source>
</evidence>
<gene>
    <name evidence="3" type="ORF">RPMA_22715</name>
</gene>
<dbReference type="InterPro" id="IPR028098">
    <property type="entry name" value="Glyco_trans_4-like_N"/>
</dbReference>
<accession>A0ABX8AG91</accession>
<dbReference type="SUPFAM" id="SSF53756">
    <property type="entry name" value="UDP-Glycosyltransferase/glycogen phosphorylase"/>
    <property type="match status" value="1"/>
</dbReference>
<feature type="domain" description="Glycosyltransferase subfamily 4-like N-terminal" evidence="2">
    <location>
        <begin position="62"/>
        <end position="182"/>
    </location>
</feature>
<feature type="domain" description="Glycosyl transferase family 1" evidence="1">
    <location>
        <begin position="200"/>
        <end position="354"/>
    </location>
</feature>
<proteinExistence type="predicted"/>
<dbReference type="EMBL" id="CP036498">
    <property type="protein sequence ID" value="QUS41340.1"/>
    <property type="molecule type" value="Genomic_DNA"/>
</dbReference>
<evidence type="ECO:0000259" key="2">
    <source>
        <dbReference type="Pfam" id="PF13439"/>
    </source>
</evidence>
<reference evidence="3 4" key="1">
    <citation type="submission" date="2019-02" db="EMBL/GenBank/DDBJ databases">
        <title>Emended description of the genus Rhodopseudomonas and description of Rhodopseudomonas albus sp. nov., a non-phototrophic, heavy-metal-tolerant bacterium isolated from garden soil.</title>
        <authorList>
            <person name="Bao Z."/>
            <person name="Cao W.W."/>
            <person name="Sato Y."/>
            <person name="Nishizawa T."/>
            <person name="Zhao J."/>
            <person name="Guo Y."/>
            <person name="Ohta H."/>
        </authorList>
    </citation>
    <scope>NUCLEOTIDE SEQUENCE [LARGE SCALE GENOMIC DNA]</scope>
    <source>
        <strain evidence="3 4">SK50-23</strain>
    </source>
</reference>
<protein>
    <submittedName>
        <fullName evidence="3">Glycosyltransferase family 4 protein</fullName>
    </submittedName>
</protein>
<dbReference type="Gene3D" id="3.40.50.2000">
    <property type="entry name" value="Glycogen Phosphorylase B"/>
    <property type="match status" value="2"/>
</dbReference>
<sequence length="384" mass="42084">MSSARPLKILSIAHPAVSRDAGRLRYYPLAGRADVTVDLVVPALWYQFGRTIVADPSDDPGMTVHVMPIRLPRAGPMSWYLHFYPGLRRLIRDIDPDVVHLWEEPWSVVALQARFLKGRAAMVMEVDQNILKRLPPPFEFIREQVLAHTDHVLSRSPDATDVVRARGYSGPVSSIGYGVDLSTFNPDVTPLLPPPMRPEFRIGYVGRLVVEKGLDDALDAMARTKIPVSLALMGEGPHEERLRQHVAELGLGARVSFQGWGKPADVASFLRSLDALVLLTRTTKSVREQFGRVITEAQACGVPVIGSQGGAIPDVVGDGGWIVPESDPAALAQLLDEIATDPNALHARGRAAQENVMRRFTYEAVANDLVAACHAAARRRRAAM</sequence>
<dbReference type="PANTHER" id="PTHR45947:SF3">
    <property type="entry name" value="SULFOQUINOVOSYL TRANSFERASE SQD2"/>
    <property type="match status" value="1"/>
</dbReference>
<dbReference type="Pfam" id="PF13439">
    <property type="entry name" value="Glyco_transf_4"/>
    <property type="match status" value="1"/>
</dbReference>
<name>A0ABX8AG91_9BRAD</name>
<organism evidence="3 4">
    <name type="scientific">Tardiphaga alba</name>
    <dbReference type="NCBI Taxonomy" id="340268"/>
    <lineage>
        <taxon>Bacteria</taxon>
        <taxon>Pseudomonadati</taxon>
        <taxon>Pseudomonadota</taxon>
        <taxon>Alphaproteobacteria</taxon>
        <taxon>Hyphomicrobiales</taxon>
        <taxon>Nitrobacteraceae</taxon>
        <taxon>Tardiphaga</taxon>
    </lineage>
</organism>
<dbReference type="RefSeq" id="WP_211909980.1">
    <property type="nucleotide sequence ID" value="NZ_CP036498.1"/>
</dbReference>
<dbReference type="InterPro" id="IPR001296">
    <property type="entry name" value="Glyco_trans_1"/>
</dbReference>
<keyword evidence="4" id="KW-1185">Reference proteome</keyword>
<evidence type="ECO:0000313" key="3">
    <source>
        <dbReference type="EMBL" id="QUS41340.1"/>
    </source>
</evidence>